<evidence type="ECO:0000256" key="2">
    <source>
        <dbReference type="ARBA" id="ARBA00005402"/>
    </source>
</evidence>
<evidence type="ECO:0000256" key="16">
    <source>
        <dbReference type="ARBA" id="ARBA00031227"/>
    </source>
</evidence>
<accession>A0A9K3LCB1</accession>
<gene>
    <name evidence="20" type="ORF">IV203_015497</name>
</gene>
<evidence type="ECO:0000256" key="14">
    <source>
        <dbReference type="ARBA" id="ARBA00023221"/>
    </source>
</evidence>
<feature type="transmembrane region" description="Helical" evidence="19">
    <location>
        <begin position="384"/>
        <end position="404"/>
    </location>
</feature>
<feature type="transmembrane region" description="Helical" evidence="19">
    <location>
        <begin position="83"/>
        <end position="105"/>
    </location>
</feature>
<feature type="transmembrane region" description="Helical" evidence="19">
    <location>
        <begin position="248"/>
        <end position="267"/>
    </location>
</feature>
<keyword evidence="13" id="KW-1207">Sterol metabolism</keyword>
<dbReference type="InterPro" id="IPR018083">
    <property type="entry name" value="Sterol_reductase_CS"/>
</dbReference>
<keyword evidence="8 19" id="KW-1133">Transmembrane helix</keyword>
<dbReference type="Pfam" id="PF01222">
    <property type="entry name" value="ERG4_ERG24"/>
    <property type="match status" value="1"/>
</dbReference>
<feature type="transmembrane region" description="Helical" evidence="19">
    <location>
        <begin position="157"/>
        <end position="175"/>
    </location>
</feature>
<evidence type="ECO:0000313" key="21">
    <source>
        <dbReference type="Proteomes" id="UP000693970"/>
    </source>
</evidence>
<dbReference type="EMBL" id="JAGRRH010000014">
    <property type="protein sequence ID" value="KAG7358908.1"/>
    <property type="molecule type" value="Genomic_DNA"/>
</dbReference>
<keyword evidence="5 19" id="KW-0812">Transmembrane</keyword>
<dbReference type="GO" id="GO:0005789">
    <property type="term" value="C:endoplasmic reticulum membrane"/>
    <property type="evidence" value="ECO:0007669"/>
    <property type="project" value="TreeGrafter"/>
</dbReference>
<organism evidence="20 21">
    <name type="scientific">Nitzschia inconspicua</name>
    <dbReference type="NCBI Taxonomy" id="303405"/>
    <lineage>
        <taxon>Eukaryota</taxon>
        <taxon>Sar</taxon>
        <taxon>Stramenopiles</taxon>
        <taxon>Ochrophyta</taxon>
        <taxon>Bacillariophyta</taxon>
        <taxon>Bacillariophyceae</taxon>
        <taxon>Bacillariophycidae</taxon>
        <taxon>Bacillariales</taxon>
        <taxon>Bacillariaceae</taxon>
        <taxon>Nitzschia</taxon>
    </lineage>
</organism>
<evidence type="ECO:0000256" key="7">
    <source>
        <dbReference type="ARBA" id="ARBA00022955"/>
    </source>
</evidence>
<keyword evidence="21" id="KW-1185">Reference proteome</keyword>
<feature type="transmembrane region" description="Helical" evidence="19">
    <location>
        <begin position="318"/>
        <end position="336"/>
    </location>
</feature>
<evidence type="ECO:0000256" key="4">
    <source>
        <dbReference type="ARBA" id="ARBA00022516"/>
    </source>
</evidence>
<comment type="similarity">
    <text evidence="2">Belongs to the ERG4/ERG24 family.</text>
</comment>
<reference evidence="20" key="1">
    <citation type="journal article" date="2021" name="Sci. Rep.">
        <title>Diploid genomic architecture of Nitzschia inconspicua, an elite biomass production diatom.</title>
        <authorList>
            <person name="Oliver A."/>
            <person name="Podell S."/>
            <person name="Pinowska A."/>
            <person name="Traller J.C."/>
            <person name="Smith S.R."/>
            <person name="McClure R."/>
            <person name="Beliaev A."/>
            <person name="Bohutskyi P."/>
            <person name="Hill E.A."/>
            <person name="Rabines A."/>
            <person name="Zheng H."/>
            <person name="Allen L.Z."/>
            <person name="Kuo A."/>
            <person name="Grigoriev I.V."/>
            <person name="Allen A.E."/>
            <person name="Hazlebeck D."/>
            <person name="Allen E.E."/>
        </authorList>
    </citation>
    <scope>NUCLEOTIDE SEQUENCE</scope>
    <source>
        <strain evidence="20">Hildebrandi</strain>
    </source>
</reference>
<dbReference type="GO" id="GO:0016126">
    <property type="term" value="P:sterol biosynthetic process"/>
    <property type="evidence" value="ECO:0007669"/>
    <property type="project" value="UniProtKB-KW"/>
</dbReference>
<dbReference type="PROSITE" id="PS01018">
    <property type="entry name" value="STEROL_REDUCT_2"/>
    <property type="match status" value="1"/>
</dbReference>
<feature type="transmembrane region" description="Helical" evidence="19">
    <location>
        <begin position="35"/>
        <end position="55"/>
    </location>
</feature>
<reference evidence="20" key="2">
    <citation type="submission" date="2021-04" db="EMBL/GenBank/DDBJ databases">
        <authorList>
            <person name="Podell S."/>
        </authorList>
    </citation>
    <scope>NUCLEOTIDE SEQUENCE</scope>
    <source>
        <strain evidence="20">Hildebrandi</strain>
    </source>
</reference>
<keyword evidence="10" id="KW-0756">Sterol biosynthesis</keyword>
<keyword evidence="14" id="KW-0753">Steroid metabolism</keyword>
<evidence type="ECO:0000313" key="20">
    <source>
        <dbReference type="EMBL" id="KAG7358908.1"/>
    </source>
</evidence>
<sequence>MSSTGKATLNDKTGMLSHSNQKIPTTHAYEFGGPFGTLLTTLALPVLVLVLAHWAKKGYLDLSFFSDEDSRTIFCPSCDNLPLLLKCAAGLCAWFLALVILWALLPGLWVEGAPVHGNPNHRLPYKLNGHLTFWVVIGSVVLFRLPLNEYLYRYYENLAFTDISLCFLLAGYLYISSFAKDQHGKPKVLSIMGNSGNAAYDFFMGRELNPRIGRFDWKQFCELRPGLILWVLLNYACAQEQYKVYGKVSGSMVLLNVFHAFYVWDSLHMERAILTTMDITTDGFGFMLVFGDLAWVPFTYNHPAKYLVHHDPNLSAPVLAAIFGLYVLGFYIFRAANSQKDMFRSNPNDPRVAHLTYMPTKRGTRLLTSGWWGMARKINYTGDYLMGLTYSLLCGFDSIVPYYYAVYFCILLVHRSIRDDVLCQDKYGKDWDEYKRQVPYRFIPGIV</sequence>
<evidence type="ECO:0000256" key="19">
    <source>
        <dbReference type="SAM" id="Phobius"/>
    </source>
</evidence>
<keyword evidence="6" id="KW-0521">NADP</keyword>
<dbReference type="FunFam" id="1.20.120.1630:FF:000011">
    <property type="entry name" value="Delta(14)-sterol reductase"/>
    <property type="match status" value="1"/>
</dbReference>
<dbReference type="InterPro" id="IPR001171">
    <property type="entry name" value="ERG24_DHCR-like"/>
</dbReference>
<evidence type="ECO:0000256" key="11">
    <source>
        <dbReference type="ARBA" id="ARBA00023098"/>
    </source>
</evidence>
<dbReference type="Proteomes" id="UP000693970">
    <property type="component" value="Unassembled WGS sequence"/>
</dbReference>
<proteinExistence type="inferred from homology"/>
<keyword evidence="9" id="KW-0560">Oxidoreductase</keyword>
<dbReference type="AlphaFoldDB" id="A0A9K3LCB1"/>
<protein>
    <recommendedName>
        <fullName evidence="18">Delta(14)-sterol reductase</fullName>
        <ecNumber evidence="3">1.3.1.70</ecNumber>
    </recommendedName>
    <alternativeName>
        <fullName evidence="15">C-14 sterol reductase</fullName>
    </alternativeName>
    <alternativeName>
        <fullName evidence="16">Sterol C14-reductase</fullName>
    </alternativeName>
</protein>
<evidence type="ECO:0000256" key="13">
    <source>
        <dbReference type="ARBA" id="ARBA00023166"/>
    </source>
</evidence>
<dbReference type="PANTHER" id="PTHR21257">
    <property type="entry name" value="DELTA(14)-STEROL REDUCTASE"/>
    <property type="match status" value="1"/>
</dbReference>
<dbReference type="PANTHER" id="PTHR21257:SF52">
    <property type="entry name" value="DELTA(14)-STEROL REDUCTASE TM7SF2"/>
    <property type="match status" value="1"/>
</dbReference>
<evidence type="ECO:0000256" key="6">
    <source>
        <dbReference type="ARBA" id="ARBA00022857"/>
    </source>
</evidence>
<comment type="pathway">
    <text evidence="17">Steroid biosynthesis.</text>
</comment>
<dbReference type="GO" id="GO:0050613">
    <property type="term" value="F:Delta14-sterol reductase activity"/>
    <property type="evidence" value="ECO:0007669"/>
    <property type="project" value="UniProtKB-EC"/>
</dbReference>
<evidence type="ECO:0000256" key="3">
    <source>
        <dbReference type="ARBA" id="ARBA00012413"/>
    </source>
</evidence>
<feature type="transmembrane region" description="Helical" evidence="19">
    <location>
        <begin position="279"/>
        <end position="298"/>
    </location>
</feature>
<feature type="transmembrane region" description="Helical" evidence="19">
    <location>
        <begin position="125"/>
        <end position="145"/>
    </location>
</feature>
<evidence type="ECO:0000256" key="12">
    <source>
        <dbReference type="ARBA" id="ARBA00023136"/>
    </source>
</evidence>
<keyword evidence="12 19" id="KW-0472">Membrane</keyword>
<evidence type="ECO:0000256" key="17">
    <source>
        <dbReference type="ARBA" id="ARBA00060577"/>
    </source>
</evidence>
<evidence type="ECO:0000256" key="9">
    <source>
        <dbReference type="ARBA" id="ARBA00023002"/>
    </source>
</evidence>
<name>A0A9K3LCB1_9STRA</name>
<keyword evidence="4" id="KW-0444">Lipid biosynthesis</keyword>
<evidence type="ECO:0000256" key="8">
    <source>
        <dbReference type="ARBA" id="ARBA00022989"/>
    </source>
</evidence>
<evidence type="ECO:0000256" key="10">
    <source>
        <dbReference type="ARBA" id="ARBA00023011"/>
    </source>
</evidence>
<evidence type="ECO:0000256" key="15">
    <source>
        <dbReference type="ARBA" id="ARBA00030165"/>
    </source>
</evidence>
<evidence type="ECO:0000256" key="5">
    <source>
        <dbReference type="ARBA" id="ARBA00022692"/>
    </source>
</evidence>
<dbReference type="EC" id="1.3.1.70" evidence="3"/>
<evidence type="ECO:0000256" key="1">
    <source>
        <dbReference type="ARBA" id="ARBA00004141"/>
    </source>
</evidence>
<dbReference type="OrthoDB" id="5326588at2759"/>
<evidence type="ECO:0000256" key="18">
    <source>
        <dbReference type="ARBA" id="ARBA00069705"/>
    </source>
</evidence>
<comment type="caution">
    <text evidence="20">The sequence shown here is derived from an EMBL/GenBank/DDBJ whole genome shotgun (WGS) entry which is preliminary data.</text>
</comment>
<keyword evidence="7" id="KW-0752">Steroid biosynthesis</keyword>
<comment type="subcellular location">
    <subcellularLocation>
        <location evidence="1">Membrane</location>
        <topology evidence="1">Multi-pass membrane protein</topology>
    </subcellularLocation>
</comment>
<keyword evidence="11" id="KW-0443">Lipid metabolism</keyword>